<feature type="domain" description="LysM" evidence="1">
    <location>
        <begin position="185"/>
        <end position="228"/>
    </location>
</feature>
<dbReference type="InterPro" id="IPR018392">
    <property type="entry name" value="LysM"/>
</dbReference>
<dbReference type="InterPro" id="IPR036779">
    <property type="entry name" value="LysM_dom_sf"/>
</dbReference>
<organism evidence="2 3">
    <name type="scientific">Deinococcus proteolyticus (strain ATCC 35074 / DSM 20540 / JCM 6276 / NBRC 101906 / NCIMB 13154 / VKM Ac-1939 / CCM 2703 / MRP)</name>
    <dbReference type="NCBI Taxonomy" id="693977"/>
    <lineage>
        <taxon>Bacteria</taxon>
        <taxon>Thermotogati</taxon>
        <taxon>Deinococcota</taxon>
        <taxon>Deinococci</taxon>
        <taxon>Deinococcales</taxon>
        <taxon>Deinococcaceae</taxon>
        <taxon>Deinococcus</taxon>
    </lineage>
</organism>
<protein>
    <submittedName>
        <fullName evidence="2">Peptidoglycan-binding lysin domain protein</fullName>
    </submittedName>
</protein>
<dbReference type="eggNOG" id="COG4632">
    <property type="taxonomic scope" value="Bacteria"/>
</dbReference>
<name>F0RNY1_DEIPM</name>
<feature type="domain" description="LysM" evidence="1">
    <location>
        <begin position="64"/>
        <end position="107"/>
    </location>
</feature>
<dbReference type="EMBL" id="CP002536">
    <property type="protein sequence ID" value="ADY26390.1"/>
    <property type="molecule type" value="Genomic_DNA"/>
</dbReference>
<dbReference type="RefSeq" id="WP_013614999.1">
    <property type="nucleotide sequence ID" value="NC_015161.1"/>
</dbReference>
<dbReference type="KEGG" id="dpt:Deipr_1240"/>
<dbReference type="SUPFAM" id="SSF54106">
    <property type="entry name" value="LysM domain"/>
    <property type="match status" value="3"/>
</dbReference>
<dbReference type="CDD" id="cd00118">
    <property type="entry name" value="LysM"/>
    <property type="match status" value="3"/>
</dbReference>
<dbReference type="PANTHER" id="PTHR33734">
    <property type="entry name" value="LYSM DOMAIN-CONTAINING GPI-ANCHORED PROTEIN 2"/>
    <property type="match status" value="1"/>
</dbReference>
<dbReference type="SMART" id="SM00257">
    <property type="entry name" value="LysM"/>
    <property type="match status" value="3"/>
</dbReference>
<dbReference type="Gene3D" id="3.10.350.10">
    <property type="entry name" value="LysM domain"/>
    <property type="match status" value="3"/>
</dbReference>
<dbReference type="PROSITE" id="PS51782">
    <property type="entry name" value="LYSM"/>
    <property type="match status" value="3"/>
</dbReference>
<dbReference type="Proteomes" id="UP000007718">
    <property type="component" value="Chromosome"/>
</dbReference>
<keyword evidence="3" id="KW-1185">Reference proteome</keyword>
<accession>F0RNY1</accession>
<evidence type="ECO:0000259" key="1">
    <source>
        <dbReference type="PROSITE" id="PS51782"/>
    </source>
</evidence>
<feature type="domain" description="LysM" evidence="1">
    <location>
        <begin position="122"/>
        <end position="165"/>
    </location>
</feature>
<evidence type="ECO:0000313" key="3">
    <source>
        <dbReference type="Proteomes" id="UP000007718"/>
    </source>
</evidence>
<dbReference type="Pfam" id="PF01476">
    <property type="entry name" value="LysM"/>
    <property type="match status" value="3"/>
</dbReference>
<dbReference type="HOGENOM" id="CLU_026899_0_0_0"/>
<dbReference type="PANTHER" id="PTHR33734:SF22">
    <property type="entry name" value="MEMBRANE-BOUND LYTIC MUREIN TRANSGLYCOSYLASE D"/>
    <property type="match status" value="1"/>
</dbReference>
<dbReference type="eggNOG" id="COG1388">
    <property type="taxonomic scope" value="Bacteria"/>
</dbReference>
<dbReference type="InterPro" id="IPR018711">
    <property type="entry name" value="NAGPA"/>
</dbReference>
<reference evidence="3" key="1">
    <citation type="submission" date="2011-02" db="EMBL/GenBank/DDBJ databases">
        <title>The complete sequence of chromosome of Deinococcus proteolyticus DSM 20540.</title>
        <authorList>
            <consortium name="US DOE Joint Genome Institute (JGI-PGF)"/>
            <person name="Lucas S."/>
            <person name="Copeland A."/>
            <person name="Lapidus A."/>
            <person name="Bruce D."/>
            <person name="Goodwin L."/>
            <person name="Pitluck S."/>
            <person name="Kyrpides N."/>
            <person name="Mavromatis K."/>
            <person name="Pagani I."/>
            <person name="Ivanova N."/>
            <person name="Ovchinnikova G."/>
            <person name="Zeytun A."/>
            <person name="Detter J.C."/>
            <person name="Han C."/>
            <person name="Land M."/>
            <person name="Hauser L."/>
            <person name="Markowitz V."/>
            <person name="Cheng J.-F."/>
            <person name="Hugenholtz P."/>
            <person name="Woyke T."/>
            <person name="Wu D."/>
            <person name="Pukall R."/>
            <person name="Steenblock K."/>
            <person name="Brambilla E."/>
            <person name="Klenk H.-P."/>
            <person name="Eisen J.A."/>
        </authorList>
    </citation>
    <scope>NUCLEOTIDE SEQUENCE [LARGE SCALE GENOMIC DNA]</scope>
    <source>
        <strain evidence="3">ATCC 35074 / DSM 20540 / JCM 6276 / NBRC 101906 / NCIMB 13154 / VKM Ac-1939 / CCM 2703 / MRP</strain>
    </source>
</reference>
<dbReference type="AlphaFoldDB" id="F0RNY1"/>
<reference evidence="2 3" key="2">
    <citation type="journal article" date="2012" name="Stand. Genomic Sci.">
        <title>Complete genome sequence of the orange-red pigmented, radioresistant Deinococcus proteolyticus type strain (MRP(T)).</title>
        <authorList>
            <person name="Copeland A."/>
            <person name="Zeytun A."/>
            <person name="Yassawong M."/>
            <person name="Nolan M."/>
            <person name="Lucas S."/>
            <person name="Hammon N."/>
            <person name="Deshpande S."/>
            <person name="Cheng J.F."/>
            <person name="Han C."/>
            <person name="Tapia R."/>
            <person name="Goodwin L.A."/>
            <person name="Pitluck S."/>
            <person name="Mavromatis K."/>
            <person name="Liolios K."/>
            <person name="Pagani I."/>
            <person name="Ivanova N."/>
            <person name="Mikhailova N."/>
            <person name="Pati A."/>
            <person name="Chen A."/>
            <person name="Palaniappan K."/>
            <person name="Land M."/>
            <person name="Hauser L."/>
            <person name="Jeffries C.D."/>
            <person name="Brambilla E.M."/>
            <person name="Rohde M."/>
            <person name="Sikorski J."/>
            <person name="Pukall R."/>
            <person name="Goker M."/>
            <person name="Detter J.C."/>
            <person name="Woyke T."/>
            <person name="Bristow J."/>
            <person name="Eisen J.A."/>
            <person name="Markowitz V."/>
            <person name="Hugenholtz P."/>
            <person name="Kyrpides N.C."/>
            <person name="Klenk H.P."/>
            <person name="Lapidus A."/>
        </authorList>
    </citation>
    <scope>NUCLEOTIDE SEQUENCE [LARGE SCALE GENOMIC DNA]</scope>
    <source>
        <strain evidence="3">ATCC 35074 / DSM 20540 / JCM 6276 / NBRC 101906 / NCIMB 13154 / VKM Ac-1939 / CCM 2703 / MRP</strain>
    </source>
</reference>
<dbReference type="OrthoDB" id="60771at2"/>
<proteinExistence type="predicted"/>
<sequence length="468" mass="50047">MRPKLLSALQISLYRAVLYQAVLDRVDRFQIDQHRIDRRPVPPHRRVFARVLAALTLLGAAQAQTVTVQPGDTLWSIAQRTGVSVAGLRAANGLSGDTIRAGQQLRLRAPDRAGSAQGVPTHPYTVRRGDTLAGISRRTGISVADLRRANGLGGDFLAAGQRLRVPVRPLPQALPAGQTVKVVYGYVTVQPGQNLRSLAAQYRTTPGDLLAANYLRSGQVYAGQRLRVPKRIPVPQPPRPVAPPVSLHARAPLGIPVRMVRVDLRWPGVLVSPVMPQSGRGARVSTLARQSGADAVINGSYFHPQTYAPAGDLVRSGQLLSWGRIPAALAITPDNRAVITGGTGSPGPKAWRGMETVIATGPRILVGGQIRRTYGTAFRDPAVFGRAARSAVGLSGNRDLFLVSTQARLTPSEMAKVMRQLGAQNALLLDGGSSAGLAWGNRAVMDSVRSVAFGIGVYGNYSGRRYMR</sequence>
<gene>
    <name evidence="2" type="ordered locus">Deipr_1240</name>
</gene>
<dbReference type="STRING" id="693977.Deipr_1240"/>
<evidence type="ECO:0000313" key="2">
    <source>
        <dbReference type="EMBL" id="ADY26390.1"/>
    </source>
</evidence>
<dbReference type="Pfam" id="PF09992">
    <property type="entry name" value="NAGPA"/>
    <property type="match status" value="1"/>
</dbReference>